<evidence type="ECO:0000313" key="8">
    <source>
        <dbReference type="EMBL" id="PRP88485.1"/>
    </source>
</evidence>
<evidence type="ECO:0000256" key="2">
    <source>
        <dbReference type="ARBA" id="ARBA00004754"/>
    </source>
</evidence>
<evidence type="ECO:0000259" key="7">
    <source>
        <dbReference type="Pfam" id="PF09349"/>
    </source>
</evidence>
<dbReference type="InterPro" id="IPR018020">
    <property type="entry name" value="OHCU_decarboxylase"/>
</dbReference>
<dbReference type="EMBL" id="MDYQ01000010">
    <property type="protein sequence ID" value="PRP88485.1"/>
    <property type="molecule type" value="Genomic_DNA"/>
</dbReference>
<dbReference type="OrthoDB" id="16559at2759"/>
<dbReference type="GO" id="GO:0019628">
    <property type="term" value="P:urate catabolic process"/>
    <property type="evidence" value="ECO:0007669"/>
    <property type="project" value="TreeGrafter"/>
</dbReference>
<organism evidence="8 9">
    <name type="scientific">Planoprotostelium fungivorum</name>
    <dbReference type="NCBI Taxonomy" id="1890364"/>
    <lineage>
        <taxon>Eukaryota</taxon>
        <taxon>Amoebozoa</taxon>
        <taxon>Evosea</taxon>
        <taxon>Variosea</taxon>
        <taxon>Cavosteliida</taxon>
        <taxon>Cavosteliaceae</taxon>
        <taxon>Planoprotostelium</taxon>
    </lineage>
</organism>
<comment type="pathway">
    <text evidence="2">Purine metabolism; urate degradation; (S)-allantoin from urate: step 3/3.</text>
</comment>
<reference evidence="8 9" key="1">
    <citation type="journal article" date="2018" name="Genome Biol. Evol.">
        <title>Multiple Roots of Fruiting Body Formation in Amoebozoa.</title>
        <authorList>
            <person name="Hillmann F."/>
            <person name="Forbes G."/>
            <person name="Novohradska S."/>
            <person name="Ferling I."/>
            <person name="Riege K."/>
            <person name="Groth M."/>
            <person name="Westermann M."/>
            <person name="Marz M."/>
            <person name="Spaller T."/>
            <person name="Winckler T."/>
            <person name="Schaap P."/>
            <person name="Glockner G."/>
        </authorList>
    </citation>
    <scope>NUCLEOTIDE SEQUENCE [LARGE SCALE GENOMIC DNA]</scope>
    <source>
        <strain evidence="8 9">Jena</strain>
    </source>
</reference>
<keyword evidence="6" id="KW-0456">Lyase</keyword>
<dbReference type="STRING" id="1890364.A0A2P6NWY8"/>
<dbReference type="EC" id="4.1.1.97" evidence="3"/>
<accession>A0A2P6NWY8</accession>
<protein>
    <recommendedName>
        <fullName evidence="3">2-oxo-4-hydroxy-4-carboxy-5-ureidoimidazoline decarboxylase</fullName>
        <ecNumber evidence="3">4.1.1.97</ecNumber>
    </recommendedName>
</protein>
<dbReference type="GO" id="GO:0005777">
    <property type="term" value="C:peroxisome"/>
    <property type="evidence" value="ECO:0007669"/>
    <property type="project" value="TreeGrafter"/>
</dbReference>
<dbReference type="Proteomes" id="UP000241769">
    <property type="component" value="Unassembled WGS sequence"/>
</dbReference>
<name>A0A2P6NWY8_9EUKA</name>
<dbReference type="PANTHER" id="PTHR43466">
    <property type="entry name" value="2-OXO-4-HYDROXY-4-CARBOXY-5-UREIDOIMIDAZOLINE DECARBOXYLASE-RELATED"/>
    <property type="match status" value="1"/>
</dbReference>
<dbReference type="Pfam" id="PF09349">
    <property type="entry name" value="OHCU_decarbox"/>
    <property type="match status" value="1"/>
</dbReference>
<feature type="domain" description="Oxo-4-hydroxy-4-carboxy-5-ureidoimidazoline decarboxylase" evidence="7">
    <location>
        <begin position="13"/>
        <end position="170"/>
    </location>
</feature>
<dbReference type="GO" id="GO:0006144">
    <property type="term" value="P:purine nucleobase metabolic process"/>
    <property type="evidence" value="ECO:0007669"/>
    <property type="project" value="UniProtKB-KW"/>
</dbReference>
<evidence type="ECO:0000256" key="6">
    <source>
        <dbReference type="ARBA" id="ARBA00023239"/>
    </source>
</evidence>
<evidence type="ECO:0000256" key="1">
    <source>
        <dbReference type="ARBA" id="ARBA00001163"/>
    </source>
</evidence>
<keyword evidence="9" id="KW-1185">Reference proteome</keyword>
<evidence type="ECO:0000256" key="4">
    <source>
        <dbReference type="ARBA" id="ARBA00022631"/>
    </source>
</evidence>
<comment type="caution">
    <text evidence="8">The sequence shown here is derived from an EMBL/GenBank/DDBJ whole genome shotgun (WGS) entry which is preliminary data.</text>
</comment>
<evidence type="ECO:0000256" key="5">
    <source>
        <dbReference type="ARBA" id="ARBA00022793"/>
    </source>
</evidence>
<proteinExistence type="predicted"/>
<dbReference type="AlphaFoldDB" id="A0A2P6NWY8"/>
<gene>
    <name evidence="8" type="ORF">PROFUN_03202</name>
</gene>
<evidence type="ECO:0000256" key="3">
    <source>
        <dbReference type="ARBA" id="ARBA00012257"/>
    </source>
</evidence>
<dbReference type="Gene3D" id="1.10.3330.10">
    <property type="entry name" value="Oxo-4-hydroxy-4-carboxy-5-ureidoimidazoline decarboxylase"/>
    <property type="match status" value="1"/>
</dbReference>
<dbReference type="PANTHER" id="PTHR43466:SF1">
    <property type="entry name" value="2-OXO-4-HYDROXY-4-CARBOXY-5-UREIDOIMIDAZOLINE DECARBOXYLASE-RELATED"/>
    <property type="match status" value="1"/>
</dbReference>
<dbReference type="SUPFAM" id="SSF158694">
    <property type="entry name" value="UraD-Like"/>
    <property type="match status" value="1"/>
</dbReference>
<dbReference type="GO" id="GO:0051997">
    <property type="term" value="F:2-oxo-4-hydroxy-4-carboxy-5-ureidoimidazoline decarboxylase activity"/>
    <property type="evidence" value="ECO:0007669"/>
    <property type="project" value="UniProtKB-EC"/>
</dbReference>
<dbReference type="InParanoid" id="A0A2P6NWY8"/>
<dbReference type="InterPro" id="IPR036778">
    <property type="entry name" value="OHCU_decarboxylase_sf"/>
</dbReference>
<keyword evidence="5" id="KW-0210">Decarboxylase</keyword>
<keyword evidence="4" id="KW-0659">Purine metabolism</keyword>
<comment type="catalytic activity">
    <reaction evidence="1">
        <text>5-hydroxy-2-oxo-4-ureido-2,5-dihydro-1H-imidazole-5-carboxylate + H(+) = (S)-allantoin + CO2</text>
        <dbReference type="Rhea" id="RHEA:26301"/>
        <dbReference type="ChEBI" id="CHEBI:15378"/>
        <dbReference type="ChEBI" id="CHEBI:15678"/>
        <dbReference type="ChEBI" id="CHEBI:16526"/>
        <dbReference type="ChEBI" id="CHEBI:58639"/>
        <dbReference type="EC" id="4.1.1.97"/>
    </reaction>
</comment>
<sequence>MSSNQLPPIDVLNSSSPSEFLHAVNILFETAPPLSKSLLSSRPFSSYKDIICKAEETIKTLDDKDRLEVINAHPRIGEAGKLSTMSQSEQHGEKEKSMTRDRLDAVDAELQDLNRCYEEQYGFRFVIFKGEKSKEEVIPILKQRLASNDKHAEMEIGLREMIQIARARLQRLSKL</sequence>
<evidence type="ECO:0000313" key="9">
    <source>
        <dbReference type="Proteomes" id="UP000241769"/>
    </source>
</evidence>